<proteinExistence type="predicted"/>
<dbReference type="InterPro" id="IPR052909">
    <property type="entry name" value="Transposase_6_like"/>
</dbReference>
<evidence type="ECO:0000259" key="2">
    <source>
        <dbReference type="Pfam" id="PF13340"/>
    </source>
</evidence>
<feature type="domain" description="Insertion element IS402-like" evidence="2">
    <location>
        <begin position="11"/>
        <end position="86"/>
    </location>
</feature>
<dbReference type="eggNOG" id="COG3293">
    <property type="taxonomic scope" value="Bacteria"/>
</dbReference>
<dbReference type="Pfam" id="PF13340">
    <property type="entry name" value="DUF4096"/>
    <property type="match status" value="1"/>
</dbReference>
<evidence type="ECO:0000313" key="3">
    <source>
        <dbReference type="EMBL" id="EIE99143.1"/>
    </source>
</evidence>
<dbReference type="OrthoDB" id="4559615at2"/>
<accession>I1D2G9</accession>
<evidence type="ECO:0000256" key="1">
    <source>
        <dbReference type="SAM" id="MobiDB-lite"/>
    </source>
</evidence>
<dbReference type="PANTHER" id="PTHR46637">
    <property type="entry name" value="TIS1421-TRANSPOSASE PROTEIN A"/>
    <property type="match status" value="1"/>
</dbReference>
<organism evidence="3 4">
    <name type="scientific">Saccharomonospora glauca K62</name>
    <dbReference type="NCBI Taxonomy" id="928724"/>
    <lineage>
        <taxon>Bacteria</taxon>
        <taxon>Bacillati</taxon>
        <taxon>Actinomycetota</taxon>
        <taxon>Actinomycetes</taxon>
        <taxon>Pseudonocardiales</taxon>
        <taxon>Pseudonocardiaceae</taxon>
        <taxon>Saccharomonospora</taxon>
    </lineage>
</organism>
<dbReference type="AlphaFoldDB" id="I1D2G9"/>
<reference evidence="4" key="2">
    <citation type="submission" date="2012-01" db="EMBL/GenBank/DDBJ databases">
        <title>Noncontiguous Finished sequence of chromosome of Saccharomonospora glauca K62.</title>
        <authorList>
            <consortium name="US DOE Joint Genome Institute"/>
            <person name="Lucas S."/>
            <person name="Han J."/>
            <person name="Lapidus A."/>
            <person name="Cheng J.-F."/>
            <person name="Goodwin L."/>
            <person name="Pitluck S."/>
            <person name="Peters L."/>
            <person name="Mikhailova N."/>
            <person name="Held B."/>
            <person name="Detter J.C."/>
            <person name="Han C."/>
            <person name="Tapia R."/>
            <person name="Land M."/>
            <person name="Hauser L."/>
            <person name="Kyrpides N."/>
            <person name="Ivanova N."/>
            <person name="Pagani I."/>
            <person name="Brambilla E.-M."/>
            <person name="Klenk H.-P."/>
            <person name="Woyke T."/>
        </authorList>
    </citation>
    <scope>NUCLEOTIDE SEQUENCE [LARGE SCALE GENOMIC DNA]</scope>
    <source>
        <strain evidence="4">K62</strain>
    </source>
</reference>
<dbReference type="HOGENOM" id="CLU_055261_4_2_11"/>
<dbReference type="PANTHER" id="PTHR46637:SF1">
    <property type="entry name" value="BLL5188 PROTEIN"/>
    <property type="match status" value="1"/>
</dbReference>
<dbReference type="STRING" id="928724.SacglDRAFT_02244"/>
<dbReference type="EMBL" id="CM001484">
    <property type="protein sequence ID" value="EIE99143.1"/>
    <property type="molecule type" value="Genomic_DNA"/>
</dbReference>
<dbReference type="RefSeq" id="WP_005464524.1">
    <property type="nucleotide sequence ID" value="NZ_CM001484.1"/>
</dbReference>
<gene>
    <name evidence="3" type="ORF">SacglDRAFT_02244</name>
</gene>
<dbReference type="InterPro" id="IPR025161">
    <property type="entry name" value="IS402-like_dom"/>
</dbReference>
<evidence type="ECO:0000313" key="4">
    <source>
        <dbReference type="Proteomes" id="UP000005087"/>
    </source>
</evidence>
<name>I1D2G9_9PSEU</name>
<sequence length="158" mass="16862">MADALMRRLVPDDLWNLVEPLLPKASKRPQGGGRARADARSVFAAVTLVLSSNGSWRSVPSSFGVAVPTAHRWFARWTVAGVWEQLRLAASRQKDPELAEWVNALVDAAMTRARATNRGSMSAMAAGAMAELPARVVPKVPGAPQTRRPLPALSGASA</sequence>
<feature type="region of interest" description="Disordered" evidence="1">
    <location>
        <begin position="139"/>
        <end position="158"/>
    </location>
</feature>
<protein>
    <recommendedName>
        <fullName evidence="2">Insertion element IS402-like domain-containing protein</fullName>
    </recommendedName>
</protein>
<keyword evidence="4" id="KW-1185">Reference proteome</keyword>
<reference evidence="3 4" key="1">
    <citation type="submission" date="2011-09" db="EMBL/GenBank/DDBJ databases">
        <authorList>
            <consortium name="US DOE Joint Genome Institute (JGI-PGF)"/>
            <person name="Lucas S."/>
            <person name="Han J."/>
            <person name="Lapidus A."/>
            <person name="Cheng J.-F."/>
            <person name="Goodwin L."/>
            <person name="Pitluck S."/>
            <person name="Peters L."/>
            <person name="Land M.L."/>
            <person name="Hauser L."/>
            <person name="Brambilla E."/>
            <person name="Klenk H.-P."/>
            <person name="Woyke T.J."/>
        </authorList>
    </citation>
    <scope>NUCLEOTIDE SEQUENCE [LARGE SCALE GENOMIC DNA]</scope>
    <source>
        <strain evidence="3 4">K62</strain>
    </source>
</reference>
<dbReference type="Proteomes" id="UP000005087">
    <property type="component" value="Chromosome"/>
</dbReference>